<dbReference type="GO" id="GO:0006357">
    <property type="term" value="P:regulation of transcription by RNA polymerase II"/>
    <property type="evidence" value="ECO:0007669"/>
    <property type="project" value="InterPro"/>
</dbReference>
<dbReference type="SUPFAM" id="SSF57850">
    <property type="entry name" value="RING/U-box"/>
    <property type="match status" value="1"/>
</dbReference>
<keyword evidence="14" id="KW-1185">Reference proteome</keyword>
<feature type="domain" description="Myb-like" evidence="10">
    <location>
        <begin position="73"/>
        <end position="129"/>
    </location>
</feature>
<dbReference type="SMART" id="SM00291">
    <property type="entry name" value="ZnF_ZZ"/>
    <property type="match status" value="1"/>
</dbReference>
<dbReference type="Pfam" id="PF00569">
    <property type="entry name" value="ZZ"/>
    <property type="match status" value="1"/>
</dbReference>
<dbReference type="PROSITE" id="PS50090">
    <property type="entry name" value="MYB_LIKE"/>
    <property type="match status" value="1"/>
</dbReference>
<dbReference type="AlphaFoldDB" id="A0A9W7FDR3"/>
<dbReference type="Proteomes" id="UP001165160">
    <property type="component" value="Unassembled WGS sequence"/>
</dbReference>
<evidence type="ECO:0000313" key="14">
    <source>
        <dbReference type="Proteomes" id="UP001165160"/>
    </source>
</evidence>
<dbReference type="GO" id="GO:0003713">
    <property type="term" value="F:transcription coactivator activity"/>
    <property type="evidence" value="ECO:0007669"/>
    <property type="project" value="InterPro"/>
</dbReference>
<evidence type="ECO:0000259" key="11">
    <source>
        <dbReference type="PROSITE" id="PS50135"/>
    </source>
</evidence>
<dbReference type="CDD" id="cd02335">
    <property type="entry name" value="ZZ_ADA2"/>
    <property type="match status" value="1"/>
</dbReference>
<dbReference type="InterPro" id="IPR001005">
    <property type="entry name" value="SANT/Myb"/>
</dbReference>
<keyword evidence="5 7" id="KW-0804">Transcription</keyword>
<keyword evidence="6 7" id="KW-0539">Nucleus</keyword>
<keyword evidence="1" id="KW-0479">Metal-binding</keyword>
<gene>
    <name evidence="13" type="ORF">TrVE_jg7107</name>
</gene>
<dbReference type="InterPro" id="IPR041983">
    <property type="entry name" value="ADA2-like_ZZ"/>
</dbReference>
<dbReference type="GO" id="GO:0008270">
    <property type="term" value="F:zinc ion binding"/>
    <property type="evidence" value="ECO:0007669"/>
    <property type="project" value="UniProtKB-KW"/>
</dbReference>
<dbReference type="GO" id="GO:0003682">
    <property type="term" value="F:chromatin binding"/>
    <property type="evidence" value="ECO:0007669"/>
    <property type="project" value="TreeGrafter"/>
</dbReference>
<name>A0A9W7FDR3_9STRA</name>
<reference evidence="14" key="1">
    <citation type="journal article" date="2023" name="Commun. Biol.">
        <title>Genome analysis of Parmales, the sister group of diatoms, reveals the evolutionary specialization of diatoms from phago-mixotrophs to photoautotrophs.</title>
        <authorList>
            <person name="Ban H."/>
            <person name="Sato S."/>
            <person name="Yoshikawa S."/>
            <person name="Yamada K."/>
            <person name="Nakamura Y."/>
            <person name="Ichinomiya M."/>
            <person name="Sato N."/>
            <person name="Blanc-Mathieu R."/>
            <person name="Endo H."/>
            <person name="Kuwata A."/>
            <person name="Ogata H."/>
        </authorList>
    </citation>
    <scope>NUCLEOTIDE SEQUENCE [LARGE SCALE GENOMIC DNA]</scope>
    <source>
        <strain evidence="14">NIES 3699</strain>
    </source>
</reference>
<evidence type="ECO:0000313" key="13">
    <source>
        <dbReference type="EMBL" id="GMI10208.1"/>
    </source>
</evidence>
<organism evidence="13 14">
    <name type="scientific">Triparma verrucosa</name>
    <dbReference type="NCBI Taxonomy" id="1606542"/>
    <lineage>
        <taxon>Eukaryota</taxon>
        <taxon>Sar</taxon>
        <taxon>Stramenopiles</taxon>
        <taxon>Ochrophyta</taxon>
        <taxon>Bolidophyceae</taxon>
        <taxon>Parmales</taxon>
        <taxon>Triparmaceae</taxon>
        <taxon>Triparma</taxon>
    </lineage>
</organism>
<evidence type="ECO:0000256" key="5">
    <source>
        <dbReference type="ARBA" id="ARBA00023163"/>
    </source>
</evidence>
<feature type="domain" description="SANT" evidence="12">
    <location>
        <begin position="76"/>
        <end position="133"/>
    </location>
</feature>
<dbReference type="Pfam" id="PF22941">
    <property type="entry name" value="TADA2A-like_3rd"/>
    <property type="match status" value="1"/>
</dbReference>
<dbReference type="CDD" id="cd00167">
    <property type="entry name" value="SANT"/>
    <property type="match status" value="1"/>
</dbReference>
<evidence type="ECO:0000256" key="4">
    <source>
        <dbReference type="ARBA" id="ARBA00023015"/>
    </source>
</evidence>
<dbReference type="InterPro" id="IPR009057">
    <property type="entry name" value="Homeodomain-like_sf"/>
</dbReference>
<evidence type="ECO:0000256" key="7">
    <source>
        <dbReference type="PIRNR" id="PIRNR025024"/>
    </source>
</evidence>
<dbReference type="PROSITE" id="PS51293">
    <property type="entry name" value="SANT"/>
    <property type="match status" value="1"/>
</dbReference>
<evidence type="ECO:0000256" key="9">
    <source>
        <dbReference type="SAM" id="MobiDB-lite"/>
    </source>
</evidence>
<protein>
    <recommendedName>
        <fullName evidence="7">Transcriptional adapter</fullName>
    </recommendedName>
</protein>
<feature type="region of interest" description="Disordered" evidence="9">
    <location>
        <begin position="372"/>
        <end position="392"/>
    </location>
</feature>
<proteinExistence type="predicted"/>
<accession>A0A9W7FDR3</accession>
<dbReference type="Gene3D" id="1.10.10.60">
    <property type="entry name" value="Homeodomain-like"/>
    <property type="match status" value="1"/>
</dbReference>
<evidence type="ECO:0000259" key="12">
    <source>
        <dbReference type="PROSITE" id="PS51293"/>
    </source>
</evidence>
<evidence type="ECO:0000256" key="1">
    <source>
        <dbReference type="ARBA" id="ARBA00022723"/>
    </source>
</evidence>
<comment type="subcellular location">
    <subcellularLocation>
        <location evidence="7">Nucleus</location>
    </subcellularLocation>
</comment>
<evidence type="ECO:0000256" key="3">
    <source>
        <dbReference type="ARBA" id="ARBA00022833"/>
    </source>
</evidence>
<dbReference type="PIRSF" id="PIRSF025024">
    <property type="entry name" value="Transcriptional_adaptor_2"/>
    <property type="match status" value="1"/>
</dbReference>
<keyword evidence="4 7" id="KW-0805">Transcription regulation</keyword>
<dbReference type="InterPro" id="IPR016827">
    <property type="entry name" value="Ada2/TADA2"/>
</dbReference>
<dbReference type="PANTHER" id="PTHR12374">
    <property type="entry name" value="TRANSCRIPTIONAL ADAPTOR 2 ADA2 -RELATED"/>
    <property type="match status" value="1"/>
</dbReference>
<dbReference type="InterPro" id="IPR017884">
    <property type="entry name" value="SANT_dom"/>
</dbReference>
<feature type="domain" description="ZZ-type" evidence="11">
    <location>
        <begin position="14"/>
        <end position="74"/>
    </location>
</feature>
<evidence type="ECO:0000256" key="2">
    <source>
        <dbReference type="ARBA" id="ARBA00022771"/>
    </source>
</evidence>
<evidence type="ECO:0000256" key="8">
    <source>
        <dbReference type="PROSITE-ProRule" id="PRU00228"/>
    </source>
</evidence>
<dbReference type="InterPro" id="IPR043145">
    <property type="entry name" value="Znf_ZZ_sf"/>
</dbReference>
<keyword evidence="2 8" id="KW-0863">Zinc-finger</keyword>
<evidence type="ECO:0000259" key="10">
    <source>
        <dbReference type="PROSITE" id="PS50090"/>
    </source>
</evidence>
<dbReference type="PANTHER" id="PTHR12374:SF20">
    <property type="entry name" value="TRANSCRIPTIONAL ADAPTER 2-ALPHA"/>
    <property type="match status" value="1"/>
</dbReference>
<dbReference type="Gene3D" id="1.10.10.10">
    <property type="entry name" value="Winged helix-like DNA-binding domain superfamily/Winged helix DNA-binding domain"/>
    <property type="match status" value="1"/>
</dbReference>
<dbReference type="GO" id="GO:0005634">
    <property type="term" value="C:nucleus"/>
    <property type="evidence" value="ECO:0007669"/>
    <property type="project" value="UniProtKB-SubCell"/>
</dbReference>
<comment type="caution">
    <text evidence="13">The sequence shown here is derived from an EMBL/GenBank/DDBJ whole genome shotgun (WGS) entry which is preliminary data.</text>
</comment>
<dbReference type="GO" id="GO:0006338">
    <property type="term" value="P:chromatin remodeling"/>
    <property type="evidence" value="ECO:0007669"/>
    <property type="project" value="TreeGrafter"/>
</dbReference>
<evidence type="ECO:0000256" key="6">
    <source>
        <dbReference type="ARBA" id="ARBA00023242"/>
    </source>
</evidence>
<dbReference type="Gene3D" id="3.30.60.90">
    <property type="match status" value="1"/>
</dbReference>
<dbReference type="PROSITE" id="PS50135">
    <property type="entry name" value="ZF_ZZ_2"/>
    <property type="match status" value="1"/>
</dbReference>
<dbReference type="InterPro" id="IPR000433">
    <property type="entry name" value="Znf_ZZ"/>
</dbReference>
<dbReference type="EMBL" id="BRXX01000411">
    <property type="protein sequence ID" value="GMI10208.1"/>
    <property type="molecule type" value="Genomic_DNA"/>
</dbReference>
<keyword evidence="3" id="KW-0862">Zinc</keyword>
<dbReference type="PROSITE" id="PS01357">
    <property type="entry name" value="ZF_ZZ_1"/>
    <property type="match status" value="1"/>
</dbReference>
<dbReference type="SUPFAM" id="SSF46689">
    <property type="entry name" value="Homeodomain-like"/>
    <property type="match status" value="2"/>
</dbReference>
<dbReference type="InterPro" id="IPR055141">
    <property type="entry name" value="TADA2A_B-like_dom"/>
</dbReference>
<dbReference type="InterPro" id="IPR036388">
    <property type="entry name" value="WH-like_DNA-bd_sf"/>
</dbReference>
<dbReference type="SMART" id="SM00717">
    <property type="entry name" value="SANT"/>
    <property type="match status" value="1"/>
</dbReference>
<sequence>MATRQSLLLPLSRPLTLECDICHTDISSKVRLRCGVCPDFDMCLECFVQVQESKRKVGEHEWSHCYRVCDSSKSPLFTSDWSLGDEILLLESISQFGLGNWSEVSDHVSRLSSDTKTPRKCMEHYLDVYLERHGYVLPEKYHDDSPTFAPPCGLVGLGETVGSSTNRDLKIQASLNLFKRIEKATEETEKEAIREEARRMDLTEPFNVDDIMKMQGYDLTGFMPRRREFDVEWEQDAEVLVGDMEFLPKDTKEEREMKLKVLRIYNEKLAERGRRKEFVFDRGLLDYKKMEEEDSRHTVTERDMLKRARMFARFQTKEKHEKFTEGLLQAAKMREEIARLKVYQQMGFTTEAQVKAYEEAKKERLKALNAKRGRGNPNWVSGGLKRSRTESPKGLTPVVVNVKGTTVGADPLDDPNMKHHNKKIGRTAEEAEVGEGDSSEVLAVEKADESNDDLGSEDLASAGVVDKYSSLVSPQEASLCSKLSLPPPLFLKLKTALISEAVSKGFVNSHTVGKIGRVKVNVTEEQEKQVFEFCLTAGWINTN</sequence>